<keyword evidence="2 4" id="KW-0863">Zinc-finger</keyword>
<dbReference type="PANTHER" id="PTHR14879">
    <property type="entry name" value="CASPASE REGULATOR, RING FINGER DOMAIN-CONTAINING"/>
    <property type="match status" value="1"/>
</dbReference>
<evidence type="ECO:0000313" key="8">
    <source>
        <dbReference type="WBParaSite" id="ACRNAN_scaffold7379.g23764.t1"/>
    </source>
</evidence>
<reference evidence="8" key="1">
    <citation type="submission" date="2022-11" db="UniProtKB">
        <authorList>
            <consortium name="WormBaseParasite"/>
        </authorList>
    </citation>
    <scope>IDENTIFICATION</scope>
</reference>
<name>A0A914ECV6_9BILA</name>
<proteinExistence type="predicted"/>
<evidence type="ECO:0000259" key="6">
    <source>
        <dbReference type="PROSITE" id="PS50089"/>
    </source>
</evidence>
<feature type="domain" description="RING-type" evidence="6">
    <location>
        <begin position="124"/>
        <end position="159"/>
    </location>
</feature>
<dbReference type="PANTHER" id="PTHR14879:SF5">
    <property type="entry name" value="RING-TYPE DOMAIN-CONTAINING PROTEIN"/>
    <property type="match status" value="1"/>
</dbReference>
<feature type="region of interest" description="Disordered" evidence="5">
    <location>
        <begin position="1"/>
        <end position="117"/>
    </location>
</feature>
<dbReference type="InterPro" id="IPR001841">
    <property type="entry name" value="Znf_RING"/>
</dbReference>
<dbReference type="Gene3D" id="3.30.40.10">
    <property type="entry name" value="Zinc/RING finger domain, C3HC4 (zinc finger)"/>
    <property type="match status" value="1"/>
</dbReference>
<dbReference type="SUPFAM" id="SSF57850">
    <property type="entry name" value="RING/U-box"/>
    <property type="match status" value="1"/>
</dbReference>
<dbReference type="InterPro" id="IPR013083">
    <property type="entry name" value="Znf_RING/FYVE/PHD"/>
</dbReference>
<protein>
    <submittedName>
        <fullName evidence="8">RING-type domain-containing protein</fullName>
    </submittedName>
</protein>
<keyword evidence="7" id="KW-1185">Reference proteome</keyword>
<dbReference type="InterPro" id="IPR051728">
    <property type="entry name" value="RING-FYVE_E3_ubiquitin-ligase"/>
</dbReference>
<dbReference type="AlphaFoldDB" id="A0A914ECV6"/>
<dbReference type="Proteomes" id="UP000887540">
    <property type="component" value="Unplaced"/>
</dbReference>
<feature type="compositionally biased region" description="Polar residues" evidence="5">
    <location>
        <begin position="72"/>
        <end position="92"/>
    </location>
</feature>
<sequence length="170" mass="19032">MIEERVPPAQVQTIAPYPVEGPINMPQPRRPVPNPIANNNVMQMPQPRRPATNPIPSNKIYQPAPTAELENARQQPQPNLPTKNGSLTQTYMKATAPMVEEHAQSTTSSQPTRKNDESMDENLCCICLENKPEIVLIPCGHAKFCQGCSDQFKECPICRSKVVMKQRIFL</sequence>
<evidence type="ECO:0000256" key="5">
    <source>
        <dbReference type="SAM" id="MobiDB-lite"/>
    </source>
</evidence>
<accession>A0A914ECV6</accession>
<evidence type="ECO:0000313" key="7">
    <source>
        <dbReference type="Proteomes" id="UP000887540"/>
    </source>
</evidence>
<evidence type="ECO:0000256" key="4">
    <source>
        <dbReference type="PROSITE-ProRule" id="PRU00175"/>
    </source>
</evidence>
<keyword evidence="1" id="KW-0479">Metal-binding</keyword>
<dbReference type="FunFam" id="1.10.1170.10:FF:000002">
    <property type="entry name" value="Baculoviral IAP repeat containing 7"/>
    <property type="match status" value="1"/>
</dbReference>
<dbReference type="SMART" id="SM00184">
    <property type="entry name" value="RING"/>
    <property type="match status" value="1"/>
</dbReference>
<evidence type="ECO:0000256" key="3">
    <source>
        <dbReference type="ARBA" id="ARBA00022833"/>
    </source>
</evidence>
<dbReference type="Pfam" id="PF13920">
    <property type="entry name" value="zf-C3HC4_3"/>
    <property type="match status" value="1"/>
</dbReference>
<evidence type="ECO:0000256" key="2">
    <source>
        <dbReference type="ARBA" id="ARBA00022771"/>
    </source>
</evidence>
<dbReference type="PROSITE" id="PS50089">
    <property type="entry name" value="ZF_RING_2"/>
    <property type="match status" value="1"/>
</dbReference>
<evidence type="ECO:0000256" key="1">
    <source>
        <dbReference type="ARBA" id="ARBA00022723"/>
    </source>
</evidence>
<keyword evidence="3" id="KW-0862">Zinc</keyword>
<dbReference type="WBParaSite" id="ACRNAN_scaffold7379.g23764.t1">
    <property type="protein sequence ID" value="ACRNAN_scaffold7379.g23764.t1"/>
    <property type="gene ID" value="ACRNAN_scaffold7379.g23764"/>
</dbReference>
<organism evidence="7 8">
    <name type="scientific">Acrobeloides nanus</name>
    <dbReference type="NCBI Taxonomy" id="290746"/>
    <lineage>
        <taxon>Eukaryota</taxon>
        <taxon>Metazoa</taxon>
        <taxon>Ecdysozoa</taxon>
        <taxon>Nematoda</taxon>
        <taxon>Chromadorea</taxon>
        <taxon>Rhabditida</taxon>
        <taxon>Tylenchina</taxon>
        <taxon>Cephalobomorpha</taxon>
        <taxon>Cephaloboidea</taxon>
        <taxon>Cephalobidae</taxon>
        <taxon>Acrobeloides</taxon>
    </lineage>
</organism>
<dbReference type="GO" id="GO:0008270">
    <property type="term" value="F:zinc ion binding"/>
    <property type="evidence" value="ECO:0007669"/>
    <property type="project" value="UniProtKB-KW"/>
</dbReference>